<sequence length="49" mass="5592">MKEWKASSTTPPSPTPTLPCLRARRVLPLPPQRQERRRRAVWTVAASPL</sequence>
<organism evidence="2 3">
    <name type="scientific">Channa argus</name>
    <name type="common">Northern snakehead</name>
    <name type="synonym">Ophicephalus argus</name>
    <dbReference type="NCBI Taxonomy" id="215402"/>
    <lineage>
        <taxon>Eukaryota</taxon>
        <taxon>Metazoa</taxon>
        <taxon>Chordata</taxon>
        <taxon>Craniata</taxon>
        <taxon>Vertebrata</taxon>
        <taxon>Euteleostomi</taxon>
        <taxon>Actinopterygii</taxon>
        <taxon>Neopterygii</taxon>
        <taxon>Teleostei</taxon>
        <taxon>Neoteleostei</taxon>
        <taxon>Acanthomorphata</taxon>
        <taxon>Anabantaria</taxon>
        <taxon>Anabantiformes</taxon>
        <taxon>Channoidei</taxon>
        <taxon>Channidae</taxon>
        <taxon>Channa</taxon>
    </lineage>
</organism>
<feature type="region of interest" description="Disordered" evidence="1">
    <location>
        <begin position="1"/>
        <end position="49"/>
    </location>
</feature>
<proteinExistence type="predicted"/>
<evidence type="ECO:0000313" key="2">
    <source>
        <dbReference type="EMBL" id="KAF3689417.1"/>
    </source>
</evidence>
<reference evidence="3" key="2">
    <citation type="submission" date="2019-02" db="EMBL/GenBank/DDBJ databases">
        <title>Opniocepnalus argus Var Kimnra genome.</title>
        <authorList>
            <person name="Zhou C."/>
            <person name="Xiao S."/>
        </authorList>
    </citation>
    <scope>NUCLEOTIDE SEQUENCE [LARGE SCALE GENOMIC DNA]</scope>
</reference>
<accession>A0A6G1PGQ7</accession>
<keyword evidence="3" id="KW-1185">Reference proteome</keyword>
<evidence type="ECO:0000313" key="3">
    <source>
        <dbReference type="Proteomes" id="UP000503349"/>
    </source>
</evidence>
<gene>
    <name evidence="2" type="ORF">EXN66_Car005089</name>
</gene>
<dbReference type="Proteomes" id="UP000503349">
    <property type="component" value="Chromosome 5"/>
</dbReference>
<reference evidence="2 3" key="1">
    <citation type="submission" date="2019-02" db="EMBL/GenBank/DDBJ databases">
        <title>Opniocepnalus argus genome.</title>
        <authorList>
            <person name="Zhou C."/>
            <person name="Xiao S."/>
        </authorList>
    </citation>
    <scope>NUCLEOTIDE SEQUENCE [LARGE SCALE GENOMIC DNA]</scope>
    <source>
        <strain evidence="2">OARG1902GOOAL</strain>
        <tissue evidence="2">Muscle</tissue>
    </source>
</reference>
<name>A0A6G1PGQ7_CHAAH</name>
<dbReference type="AlphaFoldDB" id="A0A6G1PGQ7"/>
<evidence type="ECO:0000256" key="1">
    <source>
        <dbReference type="SAM" id="MobiDB-lite"/>
    </source>
</evidence>
<dbReference type="EMBL" id="CM015716">
    <property type="protein sequence ID" value="KAF3689417.1"/>
    <property type="molecule type" value="Genomic_DNA"/>
</dbReference>
<protein>
    <submittedName>
        <fullName evidence="2">Uncharacterized protein</fullName>
    </submittedName>
</protein>